<dbReference type="PANTHER" id="PTHR13038:SF10">
    <property type="entry name" value="AUTOPHAGY-RELATED PROTEIN 9"/>
    <property type="match status" value="1"/>
</dbReference>
<feature type="region of interest" description="Disordered" evidence="10">
    <location>
        <begin position="422"/>
        <end position="452"/>
    </location>
</feature>
<keyword evidence="6 11" id="KW-1133">Transmembrane helix</keyword>
<feature type="region of interest" description="Disordered" evidence="10">
    <location>
        <begin position="743"/>
        <end position="948"/>
    </location>
</feature>
<gene>
    <name evidence="12" type="ORF">Cvel_25567</name>
</gene>
<feature type="region of interest" description="Disordered" evidence="10">
    <location>
        <begin position="1061"/>
        <end position="1192"/>
    </location>
</feature>
<feature type="compositionally biased region" description="Pro residues" evidence="10">
    <location>
        <begin position="1084"/>
        <end position="1093"/>
    </location>
</feature>
<comment type="subcellular location">
    <subcellularLocation>
        <location evidence="1">Preautophagosomal structure membrane</location>
        <topology evidence="1">Multi-pass membrane protein</topology>
    </subcellularLocation>
</comment>
<dbReference type="GO" id="GO:0034497">
    <property type="term" value="P:protein localization to phagophore assembly site"/>
    <property type="evidence" value="ECO:0007669"/>
    <property type="project" value="TreeGrafter"/>
</dbReference>
<protein>
    <recommendedName>
        <fullName evidence="3">Autophagy-related protein 9</fullName>
    </recommendedName>
</protein>
<dbReference type="PANTHER" id="PTHR13038">
    <property type="entry name" value="APG9 AUTOPHAGY 9"/>
    <property type="match status" value="1"/>
</dbReference>
<feature type="compositionally biased region" description="Basic and acidic residues" evidence="10">
    <location>
        <begin position="872"/>
        <end position="886"/>
    </location>
</feature>
<keyword evidence="8" id="KW-0445">Lipid transport</keyword>
<comment type="similarity">
    <text evidence="2">Belongs to the ATG9 family.</text>
</comment>
<feature type="compositionally biased region" description="Low complexity" evidence="10">
    <location>
        <begin position="857"/>
        <end position="871"/>
    </location>
</feature>
<feature type="transmembrane region" description="Helical" evidence="11">
    <location>
        <begin position="370"/>
        <end position="388"/>
    </location>
</feature>
<keyword evidence="9 11" id="KW-0472">Membrane</keyword>
<keyword evidence="4" id="KW-0813">Transport</keyword>
<evidence type="ECO:0000256" key="2">
    <source>
        <dbReference type="ARBA" id="ARBA00006185"/>
    </source>
</evidence>
<dbReference type="GO" id="GO:0006869">
    <property type="term" value="P:lipid transport"/>
    <property type="evidence" value="ECO:0007669"/>
    <property type="project" value="UniProtKB-KW"/>
</dbReference>
<feature type="compositionally biased region" description="Low complexity" evidence="10">
    <location>
        <begin position="1137"/>
        <end position="1165"/>
    </location>
</feature>
<dbReference type="GO" id="GO:0000422">
    <property type="term" value="P:autophagy of mitochondrion"/>
    <property type="evidence" value="ECO:0007669"/>
    <property type="project" value="TreeGrafter"/>
</dbReference>
<feature type="compositionally biased region" description="Gly residues" evidence="10">
    <location>
        <begin position="756"/>
        <end position="771"/>
    </location>
</feature>
<organism evidence="12">
    <name type="scientific">Chromera velia CCMP2878</name>
    <dbReference type="NCBI Taxonomy" id="1169474"/>
    <lineage>
        <taxon>Eukaryota</taxon>
        <taxon>Sar</taxon>
        <taxon>Alveolata</taxon>
        <taxon>Colpodellida</taxon>
        <taxon>Chromeraceae</taxon>
        <taxon>Chromera</taxon>
    </lineage>
</organism>
<evidence type="ECO:0000256" key="4">
    <source>
        <dbReference type="ARBA" id="ARBA00022448"/>
    </source>
</evidence>
<feature type="transmembrane region" description="Helical" evidence="11">
    <location>
        <begin position="282"/>
        <end position="304"/>
    </location>
</feature>
<evidence type="ECO:0000256" key="3">
    <source>
        <dbReference type="ARBA" id="ARBA00018074"/>
    </source>
</evidence>
<name>A0A0G4HA38_9ALVE</name>
<feature type="compositionally biased region" description="Basic and acidic residues" evidence="10">
    <location>
        <begin position="801"/>
        <end position="819"/>
    </location>
</feature>
<dbReference type="VEuPathDB" id="CryptoDB:Cvel_25567"/>
<keyword evidence="5 11" id="KW-0812">Transmembrane</keyword>
<evidence type="ECO:0000256" key="7">
    <source>
        <dbReference type="ARBA" id="ARBA00023006"/>
    </source>
</evidence>
<sequence length="1239" mass="132552">MANEGIYHPLTTRGDEGFHAYDGADLEAQHLGGHDNGSWDAVPDLDKFLKTVYKYYEEKGFWSIVVSRFLNVCAVLFTGVFSFFLLALVRWNAVVACVSEESCGHAGPLVSPTPFAGWPLLGRLCGWLTVAVFVVYLCATMVEAWNDTTEAVGVSRYYRQRLGVLSDTELQSLAWAEVVHRLVRVQRENPFCLVQRHLSALEITNVIMREENVVIAIANLLLLPGDGLPSWLPRRLVFCRTPLYACRLCLLHGLFDARGRVSSKIKEGGEAAANLLSTRCRVVGALSGVLLFPLLAFVAVVLFLRHAQELRRADPKVFRRSFTPLAEWVCRDLNELPHLFRRRMARAEATAESFLRSGWHSPAFDRALRFLRYVCGSLLAALIAVAFVDDKPLYFIEIFGRNLVWWLAALGFILAATSGASSGGGADGEGETEGGEGNRVLEGGSRAGGPAEGASEVELHLKSMRLCMQTRAPWHVVLSREAFGGSTAGEGDSVSSYLAAATLTLRHAGAFLWESMVSLWTRLRGAAGGSAVVPDIGHAGGVGLRARLRAARDERAPTVPSGGGRGGMSASMIGGRGLTGSEAHAALRTAVGSHAFRSRAAQVVDEIIGVLITPILLCFWLPRRVDGFVDLMRQCTFSSENLGDWCAFGTLELEDQGDPLWWPPTFAAALKGPGTTRAGAGGKAWGNQVGPGALRSRGGRHPGSDPVAPFCWGGKLESSLLNFALTHRLSSRWPQPLLFERSGTDAASGHSRGGRMRGGGFGLKGRGGWGGKRGRRRRQEVEDRGGASGRELVSLSVSHTADVEREDGGGDETLLKVEEGQAGGVSAEPTRTPPSPSVELEGGEDSRRAGVSSIDPSSSEMMTSMSASTFSRDLDHGQRATEKEGEGEGGNDEGGRELAESREGKDFDEWGEEEEEEEVESEVDVEESEESDEDSDSSEGGGEARSIWGLPAESELFLKGLKEFQSIEREKLFQAGERLPDDLMAPLPAASGRPVSESSFSSHFFWLLVVHQRNVASPSLSMTLEAGGGRQQDIMGGREGMHLSTGRGLMPSFPFGALGHAQPNMSASMPPALPRGAGGVGPSHAPPPLPPPLQKGTGRRVGGARRGNARREKDTATREREAGLSPFRETRGRAAASRLSPGSRSESSAVSENSNLNSNSPPSREMAALSPSGISPSSAVDDTVGGEGQQGAKDELSHLYMCNYEPAGPGAASVMSSVKGGAVGLGLEHLQGEERKNGA</sequence>
<feature type="compositionally biased region" description="Basic and acidic residues" evidence="10">
    <location>
        <begin position="1109"/>
        <end position="1132"/>
    </location>
</feature>
<dbReference type="GO" id="GO:0034045">
    <property type="term" value="C:phagophore assembly site membrane"/>
    <property type="evidence" value="ECO:0007669"/>
    <property type="project" value="UniProtKB-SubCell"/>
</dbReference>
<evidence type="ECO:0000256" key="9">
    <source>
        <dbReference type="ARBA" id="ARBA00023136"/>
    </source>
</evidence>
<evidence type="ECO:0000256" key="8">
    <source>
        <dbReference type="ARBA" id="ARBA00023055"/>
    </source>
</evidence>
<evidence type="ECO:0000313" key="12">
    <source>
        <dbReference type="EMBL" id="CEM40820.1"/>
    </source>
</evidence>
<evidence type="ECO:0000256" key="6">
    <source>
        <dbReference type="ARBA" id="ARBA00022989"/>
    </source>
</evidence>
<dbReference type="GO" id="GO:0061709">
    <property type="term" value="P:reticulophagy"/>
    <property type="evidence" value="ECO:0007669"/>
    <property type="project" value="TreeGrafter"/>
</dbReference>
<evidence type="ECO:0000256" key="5">
    <source>
        <dbReference type="ARBA" id="ARBA00022692"/>
    </source>
</evidence>
<accession>A0A0G4HA38</accession>
<feature type="compositionally biased region" description="Basic and acidic residues" evidence="10">
    <location>
        <begin position="893"/>
        <end position="908"/>
    </location>
</feature>
<dbReference type="InterPro" id="IPR007241">
    <property type="entry name" value="Autophagy-rel_prot_9"/>
</dbReference>
<evidence type="ECO:0000256" key="1">
    <source>
        <dbReference type="ARBA" id="ARBA00004511"/>
    </source>
</evidence>
<dbReference type="GO" id="GO:0034727">
    <property type="term" value="P:piecemeal microautophagy of the nucleus"/>
    <property type="evidence" value="ECO:0007669"/>
    <property type="project" value="TreeGrafter"/>
</dbReference>
<feature type="compositionally biased region" description="Acidic residues" evidence="10">
    <location>
        <begin position="909"/>
        <end position="937"/>
    </location>
</feature>
<reference evidence="12" key="1">
    <citation type="submission" date="2014-11" db="EMBL/GenBank/DDBJ databases">
        <authorList>
            <person name="Otto D Thomas"/>
            <person name="Naeem Raeece"/>
        </authorList>
    </citation>
    <scope>NUCLEOTIDE SEQUENCE</scope>
</reference>
<keyword evidence="7" id="KW-0072">Autophagy</keyword>
<dbReference type="AlphaFoldDB" id="A0A0G4HA38"/>
<feature type="transmembrane region" description="Helical" evidence="11">
    <location>
        <begin position="394"/>
        <end position="415"/>
    </location>
</feature>
<dbReference type="EMBL" id="CDMZ01002110">
    <property type="protein sequence ID" value="CEM40820.1"/>
    <property type="molecule type" value="Genomic_DNA"/>
</dbReference>
<proteinExistence type="inferred from homology"/>
<dbReference type="Pfam" id="PF04109">
    <property type="entry name" value="ATG9"/>
    <property type="match status" value="2"/>
</dbReference>
<feature type="transmembrane region" description="Helical" evidence="11">
    <location>
        <begin position="69"/>
        <end position="91"/>
    </location>
</feature>
<evidence type="ECO:0000256" key="11">
    <source>
        <dbReference type="SAM" id="Phobius"/>
    </source>
</evidence>
<evidence type="ECO:0000256" key="10">
    <source>
        <dbReference type="SAM" id="MobiDB-lite"/>
    </source>
</evidence>
<dbReference type="GO" id="GO:0005776">
    <property type="term" value="C:autophagosome"/>
    <property type="evidence" value="ECO:0007669"/>
    <property type="project" value="TreeGrafter"/>
</dbReference>